<gene>
    <name evidence="2" type="ORF">ISP01_07365</name>
</gene>
<sequence>MKNKNLAILIILVIIVFAGVVGGLFYMINSSLNSLVSVNPNFDALADSDMKNETFGDVKISVPENITFKLSNDSTESSIPRSYESDIGIYIMVYSDYMTKENINYMTQSYAEVNNLSEIKLEGLSANAKAYKGSYDVIDVIVTNDEGNKVVIFTVPMSDKLAVKMANSVVFT</sequence>
<accession>A0A843AR33</accession>
<evidence type="ECO:0000256" key="1">
    <source>
        <dbReference type="SAM" id="Phobius"/>
    </source>
</evidence>
<dbReference type="EMBL" id="JADIIN010000059">
    <property type="protein sequence ID" value="MBF4469210.1"/>
    <property type="molecule type" value="Genomic_DNA"/>
</dbReference>
<evidence type="ECO:0000313" key="3">
    <source>
        <dbReference type="Proteomes" id="UP000658733"/>
    </source>
</evidence>
<feature type="transmembrane region" description="Helical" evidence="1">
    <location>
        <begin position="7"/>
        <end position="28"/>
    </location>
</feature>
<proteinExistence type="predicted"/>
<dbReference type="AlphaFoldDB" id="A0A843AR33"/>
<evidence type="ECO:0000313" key="2">
    <source>
        <dbReference type="EMBL" id="MBF4469210.1"/>
    </source>
</evidence>
<dbReference type="Proteomes" id="UP000658733">
    <property type="component" value="Unassembled WGS sequence"/>
</dbReference>
<organism evidence="2 3">
    <name type="scientific">Methanobrevibacter arboriphilus</name>
    <dbReference type="NCBI Taxonomy" id="39441"/>
    <lineage>
        <taxon>Archaea</taxon>
        <taxon>Methanobacteriati</taxon>
        <taxon>Methanobacteriota</taxon>
        <taxon>Methanomada group</taxon>
        <taxon>Methanobacteria</taxon>
        <taxon>Methanobacteriales</taxon>
        <taxon>Methanobacteriaceae</taxon>
        <taxon>Methanobrevibacter</taxon>
    </lineage>
</organism>
<keyword evidence="1" id="KW-0472">Membrane</keyword>
<protein>
    <submittedName>
        <fullName evidence="2">Uncharacterized protein</fullName>
    </submittedName>
</protein>
<name>A0A843AR33_METAZ</name>
<dbReference type="RefSeq" id="WP_278523580.1">
    <property type="nucleotide sequence ID" value="NZ_JADIIN010000059.1"/>
</dbReference>
<keyword evidence="1" id="KW-1133">Transmembrane helix</keyword>
<reference evidence="2" key="1">
    <citation type="submission" date="2020-10" db="EMBL/GenBank/DDBJ databases">
        <title>Dehalococcoides mccartyi of a TCE/Cr reducing biochatode.</title>
        <authorList>
            <person name="Matturro B."/>
        </authorList>
    </citation>
    <scope>NUCLEOTIDE SEQUENCE</scope>
    <source>
        <strain evidence="2">Bin4</strain>
    </source>
</reference>
<comment type="caution">
    <text evidence="2">The sequence shown here is derived from an EMBL/GenBank/DDBJ whole genome shotgun (WGS) entry which is preliminary data.</text>
</comment>
<keyword evidence="1" id="KW-0812">Transmembrane</keyword>